<organism evidence="1 3">
    <name type="scientific">Rhizophagus irregularis</name>
    <dbReference type="NCBI Taxonomy" id="588596"/>
    <lineage>
        <taxon>Eukaryota</taxon>
        <taxon>Fungi</taxon>
        <taxon>Fungi incertae sedis</taxon>
        <taxon>Mucoromycota</taxon>
        <taxon>Glomeromycotina</taxon>
        <taxon>Glomeromycetes</taxon>
        <taxon>Glomerales</taxon>
        <taxon>Glomeraceae</taxon>
        <taxon>Rhizophagus</taxon>
    </lineage>
</organism>
<sequence>MHDRHCANLKLIHTFITILPKCTLYLVIYEFGLHINDGLLFRSRRVGERRMIFWSIQMRGKLGSRSTVPFNRFSAL</sequence>
<comment type="caution">
    <text evidence="1">The sequence shown here is derived from an EMBL/GenBank/DDBJ whole genome shotgun (WGS) entry which is preliminary data.</text>
</comment>
<reference evidence="1" key="1">
    <citation type="submission" date="2020-05" db="EMBL/GenBank/DDBJ databases">
        <authorList>
            <person name="Rincon C."/>
            <person name="Sanders R I."/>
            <person name="Robbins C."/>
            <person name="Chaturvedi A."/>
        </authorList>
    </citation>
    <scope>NUCLEOTIDE SEQUENCE</scope>
    <source>
        <strain evidence="1">CHB12</strain>
    </source>
</reference>
<name>A0A915Z1J9_9GLOM</name>
<dbReference type="Proteomes" id="UP000684084">
    <property type="component" value="Unassembled WGS sequence"/>
</dbReference>
<proteinExistence type="predicted"/>
<dbReference type="AlphaFoldDB" id="A0A915Z1J9"/>
<gene>
    <name evidence="2" type="ORF">CHRIB12_LOCUS16952</name>
    <name evidence="1" type="ORF">CHRIB12_LOCUS6731</name>
</gene>
<dbReference type="EMBL" id="CAGKOT010000011">
    <property type="protein sequence ID" value="CAB5357311.1"/>
    <property type="molecule type" value="Genomic_DNA"/>
</dbReference>
<accession>A0A915Z1J9</accession>
<evidence type="ECO:0000313" key="2">
    <source>
        <dbReference type="EMBL" id="CAB5380168.1"/>
    </source>
</evidence>
<protein>
    <submittedName>
        <fullName evidence="1">Uncharacterized protein</fullName>
    </submittedName>
</protein>
<evidence type="ECO:0000313" key="1">
    <source>
        <dbReference type="EMBL" id="CAB5357311.1"/>
    </source>
</evidence>
<dbReference type="EMBL" id="CAGKOT010000042">
    <property type="protein sequence ID" value="CAB5380168.1"/>
    <property type="molecule type" value="Genomic_DNA"/>
</dbReference>
<evidence type="ECO:0000313" key="3">
    <source>
        <dbReference type="Proteomes" id="UP000684084"/>
    </source>
</evidence>